<sequence length="421" mass="48856">MMKRICDLPPELVGAKILSKVPITSLGQVRSTCKLWDRLTRDWIVGKEAAARQQQHQFLGFITVDFKVCSLRFRKEEEDVDLSIKEVGLLNQFEISKVFHCDGLLVCVLKEDRSKLLAWNPYLGQTRSISPRPGDDFNELDTYLFGYDMNRNHKMLRFYSEFEMYEFSSNSWRVLEGVTLPDSLILKFGGHRYVSLKGNAYFLAQEITTDDVLRDVILRFDFTTETFGLEPLLVPFLALCDEAVTLSSVRDQKLALLHQKGQRMIEVLEIWISSKIDQPNAAAVTWSKFMNVNMRPLIGDRYVRFHDEFASFFIIGDDEEEEQEKVAVVFDMEGYEFCFELVRTDHYHTAFIIGDGDEGYYKTMNLGQAPNLWKPDPLHRGGYVPSDYRPQWYDPPLVSSSSYLPSLVQLNNQPRKRKERD</sequence>
<dbReference type="KEGG" id="rsz:108830906"/>
<keyword evidence="2" id="KW-1185">Reference proteome</keyword>
<dbReference type="Proteomes" id="UP000504610">
    <property type="component" value="Chromosome 2"/>
</dbReference>
<evidence type="ECO:0000313" key="2">
    <source>
        <dbReference type="Proteomes" id="UP000504610"/>
    </source>
</evidence>
<dbReference type="Pfam" id="PF07734">
    <property type="entry name" value="FBA_1"/>
    <property type="match status" value="1"/>
</dbReference>
<dbReference type="RefSeq" id="XP_056850214.1">
    <property type="nucleotide sequence ID" value="XM_056994234.1"/>
</dbReference>
<proteinExistence type="predicted"/>
<dbReference type="SUPFAM" id="SSF81383">
    <property type="entry name" value="F-box domain"/>
    <property type="match status" value="1"/>
</dbReference>
<dbReference type="InterPro" id="IPR050796">
    <property type="entry name" value="SCF_F-box_component"/>
</dbReference>
<dbReference type="InterPro" id="IPR017451">
    <property type="entry name" value="F-box-assoc_interact_dom"/>
</dbReference>
<evidence type="ECO:0000313" key="3">
    <source>
        <dbReference type="RefSeq" id="XP_056850214.1"/>
    </source>
</evidence>
<dbReference type="PANTHER" id="PTHR31672">
    <property type="entry name" value="BNACNNG10540D PROTEIN"/>
    <property type="match status" value="1"/>
</dbReference>
<reference evidence="2" key="1">
    <citation type="journal article" date="2019" name="Database">
        <title>The radish genome database (RadishGD): an integrated information resource for radish genomics.</title>
        <authorList>
            <person name="Yu H.J."/>
            <person name="Baek S."/>
            <person name="Lee Y.J."/>
            <person name="Cho A."/>
            <person name="Mun J.H."/>
        </authorList>
    </citation>
    <scope>NUCLEOTIDE SEQUENCE [LARGE SCALE GENOMIC DNA]</scope>
    <source>
        <strain evidence="2">cv. WK10039</strain>
    </source>
</reference>
<feature type="domain" description="F-box associated beta-propeller type 1" evidence="1">
    <location>
        <begin position="61"/>
        <end position="386"/>
    </location>
</feature>
<dbReference type="InterPro" id="IPR036047">
    <property type="entry name" value="F-box-like_dom_sf"/>
</dbReference>
<dbReference type="PANTHER" id="PTHR31672:SF13">
    <property type="entry name" value="F-BOX PROTEIN CPR30-LIKE"/>
    <property type="match status" value="1"/>
</dbReference>
<dbReference type="InterPro" id="IPR006527">
    <property type="entry name" value="F-box-assoc_dom_typ1"/>
</dbReference>
<dbReference type="NCBIfam" id="TIGR01640">
    <property type="entry name" value="F_box_assoc_1"/>
    <property type="match status" value="1"/>
</dbReference>
<gene>
    <name evidence="3" type="primary">LOC108830906</name>
</gene>
<protein>
    <submittedName>
        <fullName evidence="3">F-box/kelch-repeat protein At1g24800-like</fullName>
    </submittedName>
</protein>
<evidence type="ECO:0000259" key="1">
    <source>
        <dbReference type="Pfam" id="PF07734"/>
    </source>
</evidence>
<dbReference type="OrthoDB" id="1031700at2759"/>
<name>A0A9W3CFB9_RAPSA</name>
<dbReference type="GeneID" id="108830906"/>
<reference evidence="3" key="2">
    <citation type="submission" date="2025-08" db="UniProtKB">
        <authorList>
            <consortium name="RefSeq"/>
        </authorList>
    </citation>
    <scope>IDENTIFICATION</scope>
    <source>
        <tissue evidence="3">Leaf</tissue>
    </source>
</reference>
<dbReference type="AlphaFoldDB" id="A0A9W3CFB9"/>
<accession>A0A9W3CFB9</accession>
<organism evidence="2 3">
    <name type="scientific">Raphanus sativus</name>
    <name type="common">Radish</name>
    <name type="synonym">Raphanus raphanistrum var. sativus</name>
    <dbReference type="NCBI Taxonomy" id="3726"/>
    <lineage>
        <taxon>Eukaryota</taxon>
        <taxon>Viridiplantae</taxon>
        <taxon>Streptophyta</taxon>
        <taxon>Embryophyta</taxon>
        <taxon>Tracheophyta</taxon>
        <taxon>Spermatophyta</taxon>
        <taxon>Magnoliopsida</taxon>
        <taxon>eudicotyledons</taxon>
        <taxon>Gunneridae</taxon>
        <taxon>Pentapetalae</taxon>
        <taxon>rosids</taxon>
        <taxon>malvids</taxon>
        <taxon>Brassicales</taxon>
        <taxon>Brassicaceae</taxon>
        <taxon>Brassiceae</taxon>
        <taxon>Raphanus</taxon>
    </lineage>
</organism>